<keyword evidence="5 7" id="KW-1133">Transmembrane helix</keyword>
<comment type="subcellular location">
    <subcellularLocation>
        <location evidence="1">Cell membrane</location>
        <topology evidence="1">Multi-pass membrane protein</topology>
    </subcellularLocation>
</comment>
<sequence>MEFEYLLRILIAGLCGALIGYERKSRLKEAGTRTHFVVAVGASLMMVISKYAFQDQSDWDKLVLDPSRIAAQVVTGVGFLGAGMIFMQKQTVKGLTTAAGIWATAGTGMAVGAGLYVVGGGVTILILLAQILLHGKITRFVSPKTEQLTLYLKDEKDAVARIKLLFHEKNISIISFIAKQLSEEVSEIRIEVLIKLAGSQNIDQFLTLIQEESSVKSVEIH</sequence>
<evidence type="ECO:0000256" key="6">
    <source>
        <dbReference type="ARBA" id="ARBA00023136"/>
    </source>
</evidence>
<dbReference type="RefSeq" id="WP_378052227.1">
    <property type="nucleotide sequence ID" value="NZ_JBHMDN010000048.1"/>
</dbReference>
<evidence type="ECO:0000313" key="9">
    <source>
        <dbReference type="EMBL" id="MFC7151741.1"/>
    </source>
</evidence>
<feature type="transmembrane region" description="Helical" evidence="7">
    <location>
        <begin position="69"/>
        <end position="87"/>
    </location>
</feature>
<dbReference type="PANTHER" id="PTHR33778:SF1">
    <property type="entry name" value="MAGNESIUM TRANSPORTER YHID-RELATED"/>
    <property type="match status" value="1"/>
</dbReference>
<dbReference type="EMBL" id="JBHTAI010000018">
    <property type="protein sequence ID" value="MFC7151741.1"/>
    <property type="molecule type" value="Genomic_DNA"/>
</dbReference>
<evidence type="ECO:0000256" key="5">
    <source>
        <dbReference type="ARBA" id="ARBA00022989"/>
    </source>
</evidence>
<dbReference type="InterPro" id="IPR003416">
    <property type="entry name" value="MgtC/SapB/SrpB/YhiD_fam"/>
</dbReference>
<feature type="transmembrane region" description="Helical" evidence="7">
    <location>
        <begin position="34"/>
        <end position="53"/>
    </location>
</feature>
<evidence type="ECO:0000313" key="10">
    <source>
        <dbReference type="Proteomes" id="UP001596378"/>
    </source>
</evidence>
<feature type="transmembrane region" description="Helical" evidence="7">
    <location>
        <begin position="6"/>
        <end position="22"/>
    </location>
</feature>
<dbReference type="InterPro" id="IPR002912">
    <property type="entry name" value="ACT_dom"/>
</dbReference>
<dbReference type="Proteomes" id="UP001596378">
    <property type="component" value="Unassembled WGS sequence"/>
</dbReference>
<gene>
    <name evidence="9" type="ORF">ACFQMJ_24655</name>
</gene>
<accession>A0ABW2FI29</accession>
<organism evidence="9 10">
    <name type="scientific">Cohnella cellulosilytica</name>
    <dbReference type="NCBI Taxonomy" id="986710"/>
    <lineage>
        <taxon>Bacteria</taxon>
        <taxon>Bacillati</taxon>
        <taxon>Bacillota</taxon>
        <taxon>Bacilli</taxon>
        <taxon>Bacillales</taxon>
        <taxon>Paenibacillaceae</taxon>
        <taxon>Cohnella</taxon>
    </lineage>
</organism>
<keyword evidence="3" id="KW-1003">Cell membrane</keyword>
<keyword evidence="6 7" id="KW-0472">Membrane</keyword>
<proteinExistence type="inferred from homology"/>
<dbReference type="InterPro" id="IPR049177">
    <property type="entry name" value="MgtC_SapB_SrpB_YhiD_N"/>
</dbReference>
<evidence type="ECO:0000256" key="2">
    <source>
        <dbReference type="ARBA" id="ARBA00009298"/>
    </source>
</evidence>
<reference evidence="10" key="1">
    <citation type="journal article" date="2019" name="Int. J. Syst. Evol. Microbiol.">
        <title>The Global Catalogue of Microorganisms (GCM) 10K type strain sequencing project: providing services to taxonomists for standard genome sequencing and annotation.</title>
        <authorList>
            <consortium name="The Broad Institute Genomics Platform"/>
            <consortium name="The Broad Institute Genome Sequencing Center for Infectious Disease"/>
            <person name="Wu L."/>
            <person name="Ma J."/>
        </authorList>
    </citation>
    <scope>NUCLEOTIDE SEQUENCE [LARGE SCALE GENOMIC DNA]</scope>
    <source>
        <strain evidence="10">KCTC 12907</strain>
    </source>
</reference>
<feature type="domain" description="ACT" evidence="8">
    <location>
        <begin position="147"/>
        <end position="221"/>
    </location>
</feature>
<dbReference type="Pfam" id="PF02308">
    <property type="entry name" value="MgtC"/>
    <property type="match status" value="1"/>
</dbReference>
<comment type="similarity">
    <text evidence="2">Belongs to the MgtC/SapB family.</text>
</comment>
<evidence type="ECO:0000256" key="7">
    <source>
        <dbReference type="SAM" id="Phobius"/>
    </source>
</evidence>
<evidence type="ECO:0000256" key="3">
    <source>
        <dbReference type="ARBA" id="ARBA00022475"/>
    </source>
</evidence>
<dbReference type="PANTHER" id="PTHR33778">
    <property type="entry name" value="PROTEIN MGTC"/>
    <property type="match status" value="1"/>
</dbReference>
<dbReference type="PROSITE" id="PS51671">
    <property type="entry name" value="ACT"/>
    <property type="match status" value="1"/>
</dbReference>
<keyword evidence="10" id="KW-1185">Reference proteome</keyword>
<keyword evidence="4 7" id="KW-0812">Transmembrane</keyword>
<protein>
    <submittedName>
        <fullName evidence="9">MgtC/SapB family protein</fullName>
    </submittedName>
</protein>
<name>A0ABW2FI29_9BACL</name>
<evidence type="ECO:0000259" key="8">
    <source>
        <dbReference type="PROSITE" id="PS51671"/>
    </source>
</evidence>
<feature type="transmembrane region" description="Helical" evidence="7">
    <location>
        <begin position="99"/>
        <end position="132"/>
    </location>
</feature>
<evidence type="ECO:0000256" key="1">
    <source>
        <dbReference type="ARBA" id="ARBA00004651"/>
    </source>
</evidence>
<comment type="caution">
    <text evidence="9">The sequence shown here is derived from an EMBL/GenBank/DDBJ whole genome shotgun (WGS) entry which is preliminary data.</text>
</comment>
<dbReference type="PRINTS" id="PR01837">
    <property type="entry name" value="MGTCSAPBPROT"/>
</dbReference>
<evidence type="ECO:0000256" key="4">
    <source>
        <dbReference type="ARBA" id="ARBA00022692"/>
    </source>
</evidence>